<evidence type="ECO:0000313" key="1">
    <source>
        <dbReference type="EMBL" id="GGD26207.1"/>
    </source>
</evidence>
<keyword evidence="2" id="KW-1185">Reference proteome</keyword>
<reference evidence="1" key="2">
    <citation type="submission" date="2020-09" db="EMBL/GenBank/DDBJ databases">
        <authorList>
            <person name="Sun Q."/>
            <person name="Zhou Y."/>
        </authorList>
    </citation>
    <scope>NUCLEOTIDE SEQUENCE</scope>
    <source>
        <strain evidence="1">CGMCC 1.15493</strain>
    </source>
</reference>
<dbReference type="Proteomes" id="UP000613160">
    <property type="component" value="Unassembled WGS sequence"/>
</dbReference>
<organism evidence="1 2">
    <name type="scientific">Aureimonas glaciei</name>
    <dbReference type="NCBI Taxonomy" id="1776957"/>
    <lineage>
        <taxon>Bacteria</taxon>
        <taxon>Pseudomonadati</taxon>
        <taxon>Pseudomonadota</taxon>
        <taxon>Alphaproteobacteria</taxon>
        <taxon>Hyphomicrobiales</taxon>
        <taxon>Aurantimonadaceae</taxon>
        <taxon>Aureimonas</taxon>
    </lineage>
</organism>
<dbReference type="RefSeq" id="WP_188852388.1">
    <property type="nucleotide sequence ID" value="NZ_BMJJ01000007.1"/>
</dbReference>
<name>A0A916Y1Z0_9HYPH</name>
<comment type="caution">
    <text evidence="1">The sequence shown here is derived from an EMBL/GenBank/DDBJ whole genome shotgun (WGS) entry which is preliminary data.</text>
</comment>
<dbReference type="EMBL" id="BMJJ01000007">
    <property type="protein sequence ID" value="GGD26207.1"/>
    <property type="molecule type" value="Genomic_DNA"/>
</dbReference>
<evidence type="ECO:0000313" key="2">
    <source>
        <dbReference type="Proteomes" id="UP000613160"/>
    </source>
</evidence>
<protein>
    <submittedName>
        <fullName evidence="1">Uncharacterized protein</fullName>
    </submittedName>
</protein>
<dbReference type="AlphaFoldDB" id="A0A916Y1Z0"/>
<sequence length="63" mass="6936">MYDDAKLDLLEARPLAMEARPLAMMVIEMASDPKLHANNSAPVPSLPSCWLQAPMAAKWASIR</sequence>
<proteinExistence type="predicted"/>
<gene>
    <name evidence="1" type="ORF">GCM10011335_31590</name>
</gene>
<accession>A0A916Y1Z0</accession>
<reference evidence="1" key="1">
    <citation type="journal article" date="2014" name="Int. J. Syst. Evol. Microbiol.">
        <title>Complete genome sequence of Corynebacterium casei LMG S-19264T (=DSM 44701T), isolated from a smear-ripened cheese.</title>
        <authorList>
            <consortium name="US DOE Joint Genome Institute (JGI-PGF)"/>
            <person name="Walter F."/>
            <person name="Albersmeier A."/>
            <person name="Kalinowski J."/>
            <person name="Ruckert C."/>
        </authorList>
    </citation>
    <scope>NUCLEOTIDE SEQUENCE</scope>
    <source>
        <strain evidence="1">CGMCC 1.15493</strain>
    </source>
</reference>